<evidence type="ECO:0000313" key="2">
    <source>
        <dbReference type="EMBL" id="CAB4128380.1"/>
    </source>
</evidence>
<evidence type="ECO:0000256" key="1">
    <source>
        <dbReference type="SAM" id="Coils"/>
    </source>
</evidence>
<protein>
    <submittedName>
        <fullName evidence="2">Uncharacterized protein</fullName>
    </submittedName>
</protein>
<reference evidence="2" key="1">
    <citation type="submission" date="2020-04" db="EMBL/GenBank/DDBJ databases">
        <authorList>
            <person name="Chiriac C."/>
            <person name="Salcher M."/>
            <person name="Ghai R."/>
            <person name="Kavagutti S V."/>
        </authorList>
    </citation>
    <scope>NUCLEOTIDE SEQUENCE</scope>
</reference>
<gene>
    <name evidence="2" type="ORF">UFOVP102_34</name>
</gene>
<feature type="coiled-coil region" evidence="1">
    <location>
        <begin position="563"/>
        <end position="627"/>
    </location>
</feature>
<accession>A0A6J5L6X2</accession>
<sequence>MYDSTYDDGAYEEDQGPFWHDQLDKAAKVFDKWEKRGKKVVRRYRDERDAIEMPRMKFNILWSNISVLFPALYGRMAKPEVSRRFMDSDPVGRLASTMLERVVEYEVTQFNDFDSAMRGVVEDRLLPGRGTAWVRYEPIIVGREAPETSTPKLEQDEGAEITNTEEIEHVDSAHSPVDYVYWTDFLHSPARTWDEVWWVSRWVYMTPEEGIERFGDVFKNVPLHDQNDDIDAKNPMTAKATYGKKAKVAEIWNKRTKKVCWVAKGYPQALDERDDPLELEEFFPCPKPLLATTTNGSMIPVPDYCEYEDQAQELDNLTQRIYLLVKACKAVGVFNAEFKELGRLFTEGVDNKLFPVTAWAAMSEKGGLKGAIDMLDTSAIIKTLQQLYQSREVVKQSIYEICGISDILRGATNASETLGAQQLKANFGSLRLRATQGDVARFATDLFRIKAQIICKFYPPELIVEMSGVMNTPEGQNPQLLQAAVQMLSNSTIRDFHIQVEADTLAQIDEQADKQNANEAVQAIGLFLGQALPMVQQAPEMLPMMSEMLLFLVRRYRAGRGLETAIEQAMKSLQAKAQQALAQPPQNPEMMKLQAEQQAEQMRMQAQAQTEQMKMQAQAQIEQTKAEFEIQILQAKTQADMQLEQMKEQFAQQLANNELQVKAREMQGREEYERWKAELDAATKIMVARIGSNPGVDLPVVEAASAQITNELGGTIIQAMDKMAQMHDQMANLHGQTMQNIGEAMQKLNAPKKVVRGADGLVIGVETV</sequence>
<proteinExistence type="predicted"/>
<organism evidence="2">
    <name type="scientific">uncultured Caudovirales phage</name>
    <dbReference type="NCBI Taxonomy" id="2100421"/>
    <lineage>
        <taxon>Viruses</taxon>
        <taxon>Duplodnaviria</taxon>
        <taxon>Heunggongvirae</taxon>
        <taxon>Uroviricota</taxon>
        <taxon>Caudoviricetes</taxon>
        <taxon>Peduoviridae</taxon>
        <taxon>Maltschvirus</taxon>
        <taxon>Maltschvirus maltsch</taxon>
    </lineage>
</organism>
<dbReference type="EMBL" id="LR796228">
    <property type="protein sequence ID" value="CAB4128380.1"/>
    <property type="molecule type" value="Genomic_DNA"/>
</dbReference>
<name>A0A6J5L6X2_9CAUD</name>
<keyword evidence="1" id="KW-0175">Coiled coil</keyword>